<dbReference type="Proteomes" id="UP000651057">
    <property type="component" value="Unassembled WGS sequence"/>
</dbReference>
<dbReference type="RefSeq" id="WP_201923344.1">
    <property type="nucleotide sequence ID" value="NZ_JAERQJ010000008.1"/>
</dbReference>
<keyword evidence="2" id="KW-1133">Transmembrane helix</keyword>
<accession>A0A937DC70</accession>
<comment type="caution">
    <text evidence="3">The sequence shown here is derived from an EMBL/GenBank/DDBJ whole genome shotgun (WGS) entry which is preliminary data.</text>
</comment>
<feature type="transmembrane region" description="Helical" evidence="2">
    <location>
        <begin position="24"/>
        <end position="43"/>
    </location>
</feature>
<keyword evidence="2" id="KW-0472">Membrane</keyword>
<keyword evidence="2" id="KW-0812">Transmembrane</keyword>
<evidence type="ECO:0000313" key="3">
    <source>
        <dbReference type="EMBL" id="MBL0685333.1"/>
    </source>
</evidence>
<dbReference type="EMBL" id="JAERQJ010000008">
    <property type="protein sequence ID" value="MBL0685333.1"/>
    <property type="molecule type" value="Genomic_DNA"/>
</dbReference>
<feature type="compositionally biased region" description="Low complexity" evidence="1">
    <location>
        <begin position="1372"/>
        <end position="1384"/>
    </location>
</feature>
<protein>
    <submittedName>
        <fullName evidence="3">RHS repeat protein</fullName>
    </submittedName>
</protein>
<feature type="region of interest" description="Disordered" evidence="1">
    <location>
        <begin position="1361"/>
        <end position="1384"/>
    </location>
</feature>
<proteinExistence type="predicted"/>
<evidence type="ECO:0000313" key="4">
    <source>
        <dbReference type="Proteomes" id="UP000651057"/>
    </source>
</evidence>
<keyword evidence="4" id="KW-1185">Reference proteome</keyword>
<dbReference type="InterPro" id="IPR031325">
    <property type="entry name" value="RHS_repeat"/>
</dbReference>
<dbReference type="Pfam" id="PF05593">
    <property type="entry name" value="RHS_repeat"/>
    <property type="match status" value="1"/>
</dbReference>
<sequence length="1384" mass="153023">MKLVLSNIAPGKQKQQSSSVMQKYLYFIIFILLKTGLFAQFQAGSGPIDIPNLFPASPEASTLGKYGDIPVNLSIGTINHSIPIYTIKENGFELPISLSYTYTGLLVDEIPGITGLGWSLNAGGIITRQLRGRPDEEPNGYIGTNQMGKKWVIPYVNNQLSSIDQNTFKENAASGIWDTQPDKFMISVGNVQASFYFDENKNAVIKPYKPYNIEVINDDFNQGIKVTDDNGIQYFFQATEITKRIPPIGINDLLSTPVTGYISSWKLTKIELPNHRSIHLNYTGYYHTQETISQTYTKPIGSSGCANNLRSSRARYSISSKIIESISFSLGTIEFATTRPNITELNQYLASLDNIKVKDTFGKEIFNYSLQYDSATKTKKLLTGITINNDISNRYQFEYNGAASDNILFYKQDFWGYANANNTGKLVNIDDLYGPRKPSFEDCSKGALQKIIYPTKGSTEFEYEQNTYDPGINGDEYDDFYDVGDSPCAISNSFYGAAASATGGDDFGANEFTITENTAAEITISVTKAATAGSVIAKIHEKNTADDAETACQSSSIGECNRSYPCSIAQLSYGGGFLQPGQELKNSFTKKVYLKAGTYSLSVSVRNAAPDGHVEGSVRVNVNRGNEIPVQARSRETGGIRIKTITSCPDTDPANCITKEYSYETADHISQGVLFRRRNLTTYEYGTTSSVSGGVQTCVFRSYSSSSNMPLGYNMGSHIIYKQVTEKFTSANGTNGTRKLTFGHNIPEPLVFPFPAKDDNAYKNGKTLKEEVADANGTVLKETVNHYDFDDNLNYAGRVYSVKVGQTGFIPTGPGIYAVDTEIFDASRNVDRLIQTSVTDHLNGSSINTQNFYRYNNPQGHLKEQETINSDLEKTITKYFYAYDFNTAIANSLSGLNRISSPIQTQLFEDQKLLNTQNTTYKNWGNNILLPEVIKTAKQTDPQEPRLMYYNYDDFGNPLAVSKEDGTHIIYVWGYQDIHPIAKIENATYTEVQPYEADLKAKANADNDNCRSANCKEQILKVALQELRNGLPKAMVTTYTYDPLIGVTSITDPKGYTTYYEYDNLNRLMHIRDAEGHIIDKFYYNYTDQLYTPLQISIASNPWMETGTNVVIKPSIEGGSDNFSYLWKVTKPGNVIEHYSTKDVNLQTGNTTGMTTITLTVKDKLTGIERTAGKSISVYHPLAATTNHPSQVDLYTTASFSAAPNGGSGNYSYSWTVRNTFTNHSFTSAQKSFSRAMGCYYYGNVAVTCVITDNVTQRSKTINTSLTVGEMKPRTATILKHPVSQNSTSETFDVSARLSDGSGNYSRQWYVNGVRQSGSSPRLRVSCSGPRSIEVKCVVTDNCIRQTATAIRTFTVNPSWCSSGGGGGNGDGPNPIDNSDNYNQ</sequence>
<name>A0A937DC70_9FLAO</name>
<gene>
    <name evidence="3" type="ORF">JJQ60_17500</name>
</gene>
<evidence type="ECO:0000256" key="2">
    <source>
        <dbReference type="SAM" id="Phobius"/>
    </source>
</evidence>
<evidence type="ECO:0000256" key="1">
    <source>
        <dbReference type="SAM" id="MobiDB-lite"/>
    </source>
</evidence>
<organism evidence="3 4">
    <name type="scientific">Aquimarina mytili</name>
    <dbReference type="NCBI Taxonomy" id="874423"/>
    <lineage>
        <taxon>Bacteria</taxon>
        <taxon>Pseudomonadati</taxon>
        <taxon>Bacteroidota</taxon>
        <taxon>Flavobacteriia</taxon>
        <taxon>Flavobacteriales</taxon>
        <taxon>Flavobacteriaceae</taxon>
        <taxon>Aquimarina</taxon>
    </lineage>
</organism>
<reference evidence="3" key="1">
    <citation type="submission" date="2021-01" db="EMBL/GenBank/DDBJ databases">
        <authorList>
            <person name="Zhong Y.L."/>
        </authorList>
    </citation>
    <scope>NUCLEOTIDE SEQUENCE</scope>
    <source>
        <strain evidence="3">KCTC 23302</strain>
    </source>
</reference>